<dbReference type="EMBL" id="FOHZ01000003">
    <property type="protein sequence ID" value="SES94883.1"/>
    <property type="molecule type" value="Genomic_DNA"/>
</dbReference>
<proteinExistence type="inferred from homology"/>
<evidence type="ECO:0000256" key="2">
    <source>
        <dbReference type="SAM" id="Coils"/>
    </source>
</evidence>
<dbReference type="OrthoDB" id="9806939at2"/>
<evidence type="ECO:0000259" key="3">
    <source>
        <dbReference type="Pfam" id="PF25954"/>
    </source>
</evidence>
<dbReference type="NCBIfam" id="TIGR01730">
    <property type="entry name" value="RND_mfp"/>
    <property type="match status" value="1"/>
</dbReference>
<feature type="domain" description="CzcB-like barrel-sandwich hybrid" evidence="4">
    <location>
        <begin position="75"/>
        <end position="197"/>
    </location>
</feature>
<dbReference type="Gene3D" id="2.40.30.170">
    <property type="match status" value="1"/>
</dbReference>
<dbReference type="GO" id="GO:0015562">
    <property type="term" value="F:efflux transmembrane transporter activity"/>
    <property type="evidence" value="ECO:0007669"/>
    <property type="project" value="TreeGrafter"/>
</dbReference>
<evidence type="ECO:0000313" key="6">
    <source>
        <dbReference type="Proteomes" id="UP000198762"/>
    </source>
</evidence>
<dbReference type="InterPro" id="IPR058647">
    <property type="entry name" value="BSH_CzcB-like"/>
</dbReference>
<dbReference type="SUPFAM" id="SSF111369">
    <property type="entry name" value="HlyD-like secretion proteins"/>
    <property type="match status" value="1"/>
</dbReference>
<gene>
    <name evidence="5" type="ORF">SAMN04487962_1038</name>
</gene>
<feature type="coiled-coil region" evidence="2">
    <location>
        <begin position="114"/>
        <end position="165"/>
    </location>
</feature>
<dbReference type="Pfam" id="PF25954">
    <property type="entry name" value="Beta-barrel_RND_2"/>
    <property type="match status" value="1"/>
</dbReference>
<reference evidence="6" key="1">
    <citation type="submission" date="2016-10" db="EMBL/GenBank/DDBJ databases">
        <authorList>
            <person name="Varghese N."/>
            <person name="Submissions S."/>
        </authorList>
    </citation>
    <scope>NUCLEOTIDE SEQUENCE [LARGE SCALE GENOMIC DNA]</scope>
    <source>
        <strain evidence="6">CGMCC 1.6489</strain>
    </source>
</reference>
<feature type="domain" description="CusB-like beta-barrel" evidence="3">
    <location>
        <begin position="211"/>
        <end position="278"/>
    </location>
</feature>
<name>A0A1I0AKV9_9GAMM</name>
<sequence length="359" mass="38724">MSKFRWSSAGLSVLVMVALIVWLATGDIRSSEDSAPEPRNEEASGLPMVEVEQRHATTFEPAVRIQGQVEAWRRLEVSARLSGEVEQLDVELGDEVSRGDRLLVLSEDDRPAAVAGARARVRQLEAELAAADRLRSDRLVSESEKLRLESELASARAELRQANLAMTYLEPRAPFDGVVNDRQVETGTLVQAGEPLVELVQVDPLKVSGFVPQQQVGQLSPGQPVTVSLLDGRELEGKLTFIASAADPETRSFRIEARVQNPDRLRIAGGSASVAIRQPSRQALYLSPALLSLGPDGRPGILHVNGDNRVAFSQVDLLSVSTSGAWVSGIDFPVQLITRGGGFVAHGQEVLPIPADPEG</sequence>
<dbReference type="GO" id="GO:1990281">
    <property type="term" value="C:efflux pump complex"/>
    <property type="evidence" value="ECO:0007669"/>
    <property type="project" value="TreeGrafter"/>
</dbReference>
<dbReference type="InterPro" id="IPR006143">
    <property type="entry name" value="RND_pump_MFP"/>
</dbReference>
<comment type="similarity">
    <text evidence="1">Belongs to the membrane fusion protein (MFP) (TC 8.A.1) family.</text>
</comment>
<protein>
    <submittedName>
        <fullName evidence="5">Membrane fusion protein, multidrug efflux system</fullName>
    </submittedName>
</protein>
<dbReference type="Gene3D" id="1.10.287.470">
    <property type="entry name" value="Helix hairpin bin"/>
    <property type="match status" value="1"/>
</dbReference>
<dbReference type="Pfam" id="PF25973">
    <property type="entry name" value="BSH_CzcB"/>
    <property type="match status" value="1"/>
</dbReference>
<dbReference type="AlphaFoldDB" id="A0A1I0AKV9"/>
<accession>A0A1I0AKV9</accession>
<evidence type="ECO:0000256" key="1">
    <source>
        <dbReference type="ARBA" id="ARBA00009477"/>
    </source>
</evidence>
<organism evidence="5 6">
    <name type="scientific">Marinobacter segnicrescens</name>
    <dbReference type="NCBI Taxonomy" id="430453"/>
    <lineage>
        <taxon>Bacteria</taxon>
        <taxon>Pseudomonadati</taxon>
        <taxon>Pseudomonadota</taxon>
        <taxon>Gammaproteobacteria</taxon>
        <taxon>Pseudomonadales</taxon>
        <taxon>Marinobacteraceae</taxon>
        <taxon>Marinobacter</taxon>
    </lineage>
</organism>
<dbReference type="STRING" id="430453.SAMN04487962_1038"/>
<dbReference type="InterPro" id="IPR058792">
    <property type="entry name" value="Beta-barrel_RND_2"/>
</dbReference>
<dbReference type="RefSeq" id="WP_091848997.1">
    <property type="nucleotide sequence ID" value="NZ_FOHZ01000003.1"/>
</dbReference>
<evidence type="ECO:0000259" key="4">
    <source>
        <dbReference type="Pfam" id="PF25973"/>
    </source>
</evidence>
<keyword evidence="2" id="KW-0175">Coiled coil</keyword>
<dbReference type="PANTHER" id="PTHR30469">
    <property type="entry name" value="MULTIDRUG RESISTANCE PROTEIN MDTA"/>
    <property type="match status" value="1"/>
</dbReference>
<keyword evidence="6" id="KW-1185">Reference proteome</keyword>
<dbReference type="Proteomes" id="UP000198762">
    <property type="component" value="Unassembled WGS sequence"/>
</dbReference>
<dbReference type="Gene3D" id="2.40.50.100">
    <property type="match status" value="1"/>
</dbReference>
<evidence type="ECO:0000313" key="5">
    <source>
        <dbReference type="EMBL" id="SES94883.1"/>
    </source>
</evidence>